<evidence type="ECO:0000256" key="4">
    <source>
        <dbReference type="SAM" id="MobiDB-lite"/>
    </source>
</evidence>
<evidence type="ECO:0000313" key="7">
    <source>
        <dbReference type="Proteomes" id="UP001176940"/>
    </source>
</evidence>
<feature type="binding site" evidence="2">
    <location>
        <position position="158"/>
    </location>
    <ligand>
        <name>ATP</name>
        <dbReference type="ChEBI" id="CHEBI:30616"/>
    </ligand>
</feature>
<comment type="similarity">
    <text evidence="1 2 3">Belongs to the NDK family.</text>
</comment>
<dbReference type="Proteomes" id="UP001176940">
    <property type="component" value="Unassembled WGS sequence"/>
</dbReference>
<dbReference type="PANTHER" id="PTHR46161">
    <property type="entry name" value="NUCLEOSIDE DIPHOSPHATE KINASE"/>
    <property type="match status" value="1"/>
</dbReference>
<accession>A0ABN9M293</accession>
<dbReference type="PANTHER" id="PTHR46161:SF1">
    <property type="entry name" value="NUCLEOSIDE DIPHOSPHATE KINASE HOMOLOG 5"/>
    <property type="match status" value="1"/>
</dbReference>
<feature type="binding site" evidence="2">
    <location>
        <position position="164"/>
    </location>
    <ligand>
        <name>ATP</name>
        <dbReference type="ChEBI" id="CHEBI:30616"/>
    </ligand>
</feature>
<feature type="binding site" evidence="2">
    <location>
        <position position="178"/>
    </location>
    <ligand>
        <name>ATP</name>
        <dbReference type="ChEBI" id="CHEBI:30616"/>
    </ligand>
</feature>
<organism evidence="6 7">
    <name type="scientific">Ranitomeya imitator</name>
    <name type="common">mimic poison frog</name>
    <dbReference type="NCBI Taxonomy" id="111125"/>
    <lineage>
        <taxon>Eukaryota</taxon>
        <taxon>Metazoa</taxon>
        <taxon>Chordata</taxon>
        <taxon>Craniata</taxon>
        <taxon>Vertebrata</taxon>
        <taxon>Euteleostomi</taxon>
        <taxon>Amphibia</taxon>
        <taxon>Batrachia</taxon>
        <taxon>Anura</taxon>
        <taxon>Neobatrachia</taxon>
        <taxon>Hyloidea</taxon>
        <taxon>Dendrobatidae</taxon>
        <taxon>Dendrobatinae</taxon>
        <taxon>Ranitomeya</taxon>
    </lineage>
</organism>
<feature type="active site" description="Pros-phosphohistidine intermediate" evidence="2">
    <location>
        <position position="191"/>
    </location>
</feature>
<evidence type="ECO:0000313" key="6">
    <source>
        <dbReference type="EMBL" id="CAJ0956987.1"/>
    </source>
</evidence>
<evidence type="ECO:0000256" key="1">
    <source>
        <dbReference type="ARBA" id="ARBA00008142"/>
    </source>
</evidence>
<proteinExistence type="inferred from homology"/>
<feature type="binding site" evidence="2">
    <location>
        <position position="188"/>
    </location>
    <ligand>
        <name>ATP</name>
        <dbReference type="ChEBI" id="CHEBI:30616"/>
    </ligand>
</feature>
<sequence length="254" mass="28849">MTSRSHDRDVTAGPCRTPALGRDRKLPLAMERSRERGEDRERRLRFTPKESTVNQLHGSSSPTEAEKEIHFFFPVEQTLAAIKPDALEEHRDEIMERIQAAGFTISQIKETQLSKEMAEEFYKEHKGKTFFDQLTNYMCRGPCLMMILSKENAVQEWRSLMGPTDPTEARTSSPDSLRSLFAKSVLQNAVHGSSNLNHATEKIKFIFGDIEMESTKLSFLKDAAEGVQQSEENSENTTADESKAEADEENSYHN</sequence>
<feature type="compositionally biased region" description="Basic and acidic residues" evidence="4">
    <location>
        <begin position="1"/>
        <end position="10"/>
    </location>
</feature>
<feature type="region of interest" description="Disordered" evidence="4">
    <location>
        <begin position="1"/>
        <end position="64"/>
    </location>
</feature>
<evidence type="ECO:0000256" key="3">
    <source>
        <dbReference type="RuleBase" id="RU004011"/>
    </source>
</evidence>
<dbReference type="Pfam" id="PF00334">
    <property type="entry name" value="NDK"/>
    <property type="match status" value="1"/>
</dbReference>
<dbReference type="InterPro" id="IPR036850">
    <property type="entry name" value="NDK-like_dom_sf"/>
</dbReference>
<evidence type="ECO:0000256" key="2">
    <source>
        <dbReference type="PROSITE-ProRule" id="PRU00706"/>
    </source>
</evidence>
<dbReference type="Gene3D" id="3.30.70.141">
    <property type="entry name" value="Nucleoside diphosphate kinase-like domain"/>
    <property type="match status" value="1"/>
</dbReference>
<dbReference type="PROSITE" id="PS51374">
    <property type="entry name" value="NDPK_LIKE"/>
    <property type="match status" value="1"/>
</dbReference>
<dbReference type="SUPFAM" id="SSF54919">
    <property type="entry name" value="Nucleoside diphosphate kinase, NDK"/>
    <property type="match status" value="2"/>
</dbReference>
<evidence type="ECO:0000259" key="5">
    <source>
        <dbReference type="SMART" id="SM00562"/>
    </source>
</evidence>
<feature type="domain" description="Nucleoside diphosphate kinase-like" evidence="5">
    <location>
        <begin position="75"/>
        <end position="214"/>
    </location>
</feature>
<dbReference type="InterPro" id="IPR034907">
    <property type="entry name" value="NDK-like_dom"/>
</dbReference>
<feature type="binding site" evidence="2">
    <location>
        <position position="130"/>
    </location>
    <ligand>
        <name>ATP</name>
        <dbReference type="ChEBI" id="CHEBI:30616"/>
    </ligand>
</feature>
<dbReference type="InterPro" id="IPR001564">
    <property type="entry name" value="Nucleoside_diP_kinase"/>
</dbReference>
<dbReference type="PRINTS" id="PR01243">
    <property type="entry name" value="NUCDPKINASE"/>
</dbReference>
<feature type="compositionally biased region" description="Basic and acidic residues" evidence="4">
    <location>
        <begin position="240"/>
        <end position="254"/>
    </location>
</feature>
<gene>
    <name evidence="6" type="ORF">RIMI_LOCUS15782180</name>
</gene>
<comment type="caution">
    <text evidence="6">The sequence shown here is derived from an EMBL/GenBank/DDBJ whole genome shotgun (WGS) entry which is preliminary data.</text>
</comment>
<feature type="compositionally biased region" description="Basic and acidic residues" evidence="4">
    <location>
        <begin position="21"/>
        <end position="48"/>
    </location>
</feature>
<feature type="compositionally biased region" description="Polar residues" evidence="4">
    <location>
        <begin position="49"/>
        <end position="63"/>
    </location>
</feature>
<dbReference type="SMART" id="SM00562">
    <property type="entry name" value="NDK"/>
    <property type="match status" value="1"/>
</dbReference>
<name>A0ABN9M293_9NEOB</name>
<feature type="compositionally biased region" description="Polar residues" evidence="4">
    <location>
        <begin position="227"/>
        <end position="239"/>
    </location>
</feature>
<reference evidence="6" key="1">
    <citation type="submission" date="2023-07" db="EMBL/GenBank/DDBJ databases">
        <authorList>
            <person name="Stuckert A."/>
        </authorList>
    </citation>
    <scope>NUCLEOTIDE SEQUENCE</scope>
</reference>
<feature type="binding site" evidence="2">
    <location>
        <position position="83"/>
    </location>
    <ligand>
        <name>ATP</name>
        <dbReference type="ChEBI" id="CHEBI:30616"/>
    </ligand>
</feature>
<dbReference type="CDD" id="cd04416">
    <property type="entry name" value="NDPk_TX"/>
    <property type="match status" value="1"/>
</dbReference>
<protein>
    <recommendedName>
        <fullName evidence="5">Nucleoside diphosphate kinase-like domain-containing protein</fullName>
    </recommendedName>
</protein>
<feature type="region of interest" description="Disordered" evidence="4">
    <location>
        <begin position="223"/>
        <end position="254"/>
    </location>
</feature>
<dbReference type="EMBL" id="CAUEEQ010043030">
    <property type="protein sequence ID" value="CAJ0956987.1"/>
    <property type="molecule type" value="Genomic_DNA"/>
</dbReference>
<keyword evidence="7" id="KW-1185">Reference proteome</keyword>